<gene>
    <name evidence="1" type="ORF">METZ01_LOCUS232533</name>
</gene>
<protein>
    <submittedName>
        <fullName evidence="1">Uncharacterized protein</fullName>
    </submittedName>
</protein>
<name>A0A382GXI0_9ZZZZ</name>
<reference evidence="1" key="1">
    <citation type="submission" date="2018-05" db="EMBL/GenBank/DDBJ databases">
        <authorList>
            <person name="Lanie J.A."/>
            <person name="Ng W.-L."/>
            <person name="Kazmierczak K.M."/>
            <person name="Andrzejewski T.M."/>
            <person name="Davidsen T.M."/>
            <person name="Wayne K.J."/>
            <person name="Tettelin H."/>
            <person name="Glass J.I."/>
            <person name="Rusch D."/>
            <person name="Podicherti R."/>
            <person name="Tsui H.-C.T."/>
            <person name="Winkler M.E."/>
        </authorList>
    </citation>
    <scope>NUCLEOTIDE SEQUENCE</scope>
</reference>
<organism evidence="1">
    <name type="scientific">marine metagenome</name>
    <dbReference type="NCBI Taxonomy" id="408172"/>
    <lineage>
        <taxon>unclassified sequences</taxon>
        <taxon>metagenomes</taxon>
        <taxon>ecological metagenomes</taxon>
    </lineage>
</organism>
<dbReference type="AlphaFoldDB" id="A0A382GXI0"/>
<dbReference type="EMBL" id="UINC01057961">
    <property type="protein sequence ID" value="SVB79679.1"/>
    <property type="molecule type" value="Genomic_DNA"/>
</dbReference>
<accession>A0A382GXI0</accession>
<evidence type="ECO:0000313" key="1">
    <source>
        <dbReference type="EMBL" id="SVB79679.1"/>
    </source>
</evidence>
<proteinExistence type="predicted"/>
<sequence>MKTSKNKDKNKSKTFLSSKMETAMNEKYIDLMETSINEKNFHIEEWERTKAMLRGELESRNLKIPSFGKKNMADFIIHLLHQIDYLKEKNSYLSDKNLSDSITKSSEA</sequence>